<evidence type="ECO:0000313" key="1">
    <source>
        <dbReference type="EMBL" id="MDR4181081.1"/>
    </source>
</evidence>
<proteinExistence type="predicted"/>
<dbReference type="AlphaFoldDB" id="A0AB35PKE8"/>
<sequence length="48" mass="5733">MRNFFEETYMNINFKRELINLISDISEYKGKLAVYKTQKTSISKVLVQ</sequence>
<dbReference type="Proteomes" id="UP001181533">
    <property type="component" value="Unassembled WGS sequence"/>
</dbReference>
<dbReference type="EMBL" id="VKQN01000117">
    <property type="protein sequence ID" value="MDR4181081.1"/>
    <property type="molecule type" value="Genomic_DNA"/>
</dbReference>
<protein>
    <submittedName>
        <fullName evidence="1">Fic family protein</fullName>
    </submittedName>
</protein>
<gene>
    <name evidence="1" type="ORF">FO599_34925</name>
</gene>
<reference evidence="1" key="1">
    <citation type="submission" date="2019-07" db="EMBL/GenBank/DDBJ databases">
        <title>Phylogenomic Reclassification of ATCC Bacillus Strains and Various Taxa within the Genus Bacillus.</title>
        <authorList>
            <person name="Riojas M.A."/>
            <person name="Frank A.M."/>
            <person name="Fenn S.L."/>
            <person name="King S.P."/>
            <person name="Brower S.M."/>
            <person name="Hazbon M.H."/>
        </authorList>
    </citation>
    <scope>NUCLEOTIDE SEQUENCE</scope>
    <source>
        <strain evidence="1">ATCC 35646</strain>
    </source>
</reference>
<organism evidence="1 2">
    <name type="scientific">Bacillus thuringiensis</name>
    <dbReference type="NCBI Taxonomy" id="1428"/>
    <lineage>
        <taxon>Bacteria</taxon>
        <taxon>Bacillati</taxon>
        <taxon>Bacillota</taxon>
        <taxon>Bacilli</taxon>
        <taxon>Bacillales</taxon>
        <taxon>Bacillaceae</taxon>
        <taxon>Bacillus</taxon>
        <taxon>Bacillus cereus group</taxon>
    </lineage>
</organism>
<comment type="caution">
    <text evidence="1">The sequence shown here is derived from an EMBL/GenBank/DDBJ whole genome shotgun (WGS) entry which is preliminary data.</text>
</comment>
<accession>A0AB35PKE8</accession>
<evidence type="ECO:0000313" key="2">
    <source>
        <dbReference type="Proteomes" id="UP001181533"/>
    </source>
</evidence>
<feature type="non-terminal residue" evidence="1">
    <location>
        <position position="48"/>
    </location>
</feature>
<name>A0AB35PKE8_BACTU</name>